<reference evidence="4 5" key="1">
    <citation type="submission" date="2017-02" db="UniProtKB">
        <authorList>
            <consortium name="WormBaseParasite"/>
        </authorList>
    </citation>
    <scope>IDENTIFICATION</scope>
</reference>
<evidence type="ECO:0000313" key="1">
    <source>
        <dbReference type="EMBL" id="VDK21991.1"/>
    </source>
</evidence>
<name>A0A0M3J888_ANISI</name>
<proteinExistence type="predicted"/>
<dbReference type="WBParaSite" id="ASIM_0000379201-mRNA-1">
    <property type="protein sequence ID" value="ASIM_0000379201-mRNA-1"/>
    <property type="gene ID" value="ASIM_0000379201"/>
</dbReference>
<dbReference type="Proteomes" id="UP000267096">
    <property type="component" value="Unassembled WGS sequence"/>
</dbReference>
<organism evidence="4">
    <name type="scientific">Anisakis simplex</name>
    <name type="common">Herring worm</name>
    <dbReference type="NCBI Taxonomy" id="6269"/>
    <lineage>
        <taxon>Eukaryota</taxon>
        <taxon>Metazoa</taxon>
        <taxon>Ecdysozoa</taxon>
        <taxon>Nematoda</taxon>
        <taxon>Chromadorea</taxon>
        <taxon>Rhabditida</taxon>
        <taxon>Spirurina</taxon>
        <taxon>Ascaridomorpha</taxon>
        <taxon>Ascaridoidea</taxon>
        <taxon>Anisakidae</taxon>
        <taxon>Anisakis</taxon>
        <taxon>Anisakis simplex complex</taxon>
    </lineage>
</organism>
<evidence type="ECO:0000313" key="4">
    <source>
        <dbReference type="WBParaSite" id="ASIM_0000379001-mRNA-1"/>
    </source>
</evidence>
<reference evidence="1 3" key="2">
    <citation type="submission" date="2018-11" db="EMBL/GenBank/DDBJ databases">
        <authorList>
            <consortium name="Pathogen Informatics"/>
        </authorList>
    </citation>
    <scope>NUCLEOTIDE SEQUENCE [LARGE SCALE GENOMIC DNA]</scope>
</reference>
<sequence length="42" mass="4965">MRTTPTGAKYKKIDYEIVDSSQMPKETVDQEYTTKWTFDEVC</sequence>
<dbReference type="EMBL" id="UYRR01005754">
    <property type="protein sequence ID" value="VDK22001.1"/>
    <property type="molecule type" value="Genomic_DNA"/>
</dbReference>
<gene>
    <name evidence="1" type="ORF">ASIM_LOCUS3619</name>
    <name evidence="2" type="ORF">ASIM_LOCUS3623</name>
</gene>
<dbReference type="EMBL" id="UYRR01005746">
    <property type="protein sequence ID" value="VDK21991.1"/>
    <property type="molecule type" value="Genomic_DNA"/>
</dbReference>
<dbReference type="WBParaSite" id="ASIM_0000379001-mRNA-1">
    <property type="protein sequence ID" value="ASIM_0000379001-mRNA-1"/>
    <property type="gene ID" value="ASIM_0000379001"/>
</dbReference>
<keyword evidence="3" id="KW-1185">Reference proteome</keyword>
<dbReference type="OrthoDB" id="5858968at2759"/>
<evidence type="ECO:0000313" key="2">
    <source>
        <dbReference type="EMBL" id="VDK22001.1"/>
    </source>
</evidence>
<evidence type="ECO:0000313" key="3">
    <source>
        <dbReference type="Proteomes" id="UP000267096"/>
    </source>
</evidence>
<protein>
    <submittedName>
        <fullName evidence="4 5">Lipoprotein</fullName>
    </submittedName>
</protein>
<evidence type="ECO:0000313" key="5">
    <source>
        <dbReference type="WBParaSite" id="ASIM_0000379201-mRNA-1"/>
    </source>
</evidence>
<accession>A0A0M3J888</accession>
<dbReference type="AlphaFoldDB" id="A0A0M3J888"/>